<evidence type="ECO:0000313" key="2">
    <source>
        <dbReference type="EMBL" id="MEU6801372.1"/>
    </source>
</evidence>
<dbReference type="RefSeq" id="WP_359693297.1">
    <property type="nucleotide sequence ID" value="NZ_JBEYXT010000031.1"/>
</dbReference>
<protein>
    <submittedName>
        <fullName evidence="2">Uncharacterized protein</fullName>
    </submittedName>
</protein>
<evidence type="ECO:0000256" key="1">
    <source>
        <dbReference type="SAM" id="Phobius"/>
    </source>
</evidence>
<sequence>MDSDTIIAVAATAIAMGSLWVSYSQTKVAQLHNRQSVRPILQIRRIKAYDGQSAGIRIINAGLGPAIVTNTVVKLDTENLGQWRGEAHERISAPLPIRPKVYSLREGSVILAGQSTYLIHLDEFDDAQHGWFWDLINRRLMVEVHYESLYGGEDFNVTLRPR</sequence>
<organism evidence="2 3">
    <name type="scientific">Streptomyces neyagawaensis</name>
    <dbReference type="NCBI Taxonomy" id="42238"/>
    <lineage>
        <taxon>Bacteria</taxon>
        <taxon>Bacillati</taxon>
        <taxon>Actinomycetota</taxon>
        <taxon>Actinomycetes</taxon>
        <taxon>Kitasatosporales</taxon>
        <taxon>Streptomycetaceae</taxon>
        <taxon>Streptomyces</taxon>
    </lineage>
</organism>
<gene>
    <name evidence="2" type="ORF">ABZ931_10210</name>
</gene>
<comment type="caution">
    <text evidence="2">The sequence shown here is derived from an EMBL/GenBank/DDBJ whole genome shotgun (WGS) entry which is preliminary data.</text>
</comment>
<accession>A0ABV3AW21</accession>
<dbReference type="EMBL" id="JBEYXT010000031">
    <property type="protein sequence ID" value="MEU6801372.1"/>
    <property type="molecule type" value="Genomic_DNA"/>
</dbReference>
<keyword evidence="3" id="KW-1185">Reference proteome</keyword>
<keyword evidence="1" id="KW-0472">Membrane</keyword>
<dbReference type="Proteomes" id="UP001551189">
    <property type="component" value="Unassembled WGS sequence"/>
</dbReference>
<feature type="transmembrane region" description="Helical" evidence="1">
    <location>
        <begin position="6"/>
        <end position="23"/>
    </location>
</feature>
<evidence type="ECO:0000313" key="3">
    <source>
        <dbReference type="Proteomes" id="UP001551189"/>
    </source>
</evidence>
<proteinExistence type="predicted"/>
<name>A0ABV3AW21_9ACTN</name>
<keyword evidence="1" id="KW-1133">Transmembrane helix</keyword>
<keyword evidence="1" id="KW-0812">Transmembrane</keyword>
<reference evidence="2 3" key="1">
    <citation type="submission" date="2024-06" db="EMBL/GenBank/DDBJ databases">
        <title>The Natural Products Discovery Center: Release of the First 8490 Sequenced Strains for Exploring Actinobacteria Biosynthetic Diversity.</title>
        <authorList>
            <person name="Kalkreuter E."/>
            <person name="Kautsar S.A."/>
            <person name="Yang D."/>
            <person name="Bader C.D."/>
            <person name="Teijaro C.N."/>
            <person name="Fluegel L."/>
            <person name="Davis C.M."/>
            <person name="Simpson J.R."/>
            <person name="Lauterbach L."/>
            <person name="Steele A.D."/>
            <person name="Gui C."/>
            <person name="Meng S."/>
            <person name="Li G."/>
            <person name="Viehrig K."/>
            <person name="Ye F."/>
            <person name="Su P."/>
            <person name="Kiefer A.F."/>
            <person name="Nichols A."/>
            <person name="Cepeda A.J."/>
            <person name="Yan W."/>
            <person name="Fan B."/>
            <person name="Jiang Y."/>
            <person name="Adhikari A."/>
            <person name="Zheng C.-J."/>
            <person name="Schuster L."/>
            <person name="Cowan T.M."/>
            <person name="Smanski M.J."/>
            <person name="Chevrette M.G."/>
            <person name="De Carvalho L.P.S."/>
            <person name="Shen B."/>
        </authorList>
    </citation>
    <scope>NUCLEOTIDE SEQUENCE [LARGE SCALE GENOMIC DNA]</scope>
    <source>
        <strain evidence="2 3">NPDC046851</strain>
    </source>
</reference>